<protein>
    <submittedName>
        <fullName evidence="1">Uncharacterized protein</fullName>
    </submittedName>
</protein>
<reference evidence="1 2" key="1">
    <citation type="submission" date="2023-10" db="EMBL/GenBank/DDBJ databases">
        <title>Glaciecola aquimarina strain GGW-M5 nov., isolated from a coastal seawater.</title>
        <authorList>
            <person name="Bayburt H."/>
            <person name="Kim J.M."/>
            <person name="Choi B.J."/>
            <person name="Jeon C.O."/>
        </authorList>
    </citation>
    <scope>NUCLEOTIDE SEQUENCE [LARGE SCALE GENOMIC DNA]</scope>
    <source>
        <strain evidence="1 2">KCTC 32108</strain>
    </source>
</reference>
<organism evidence="1 2">
    <name type="scientific">Paraglaciecola aquimarina</name>
    <dbReference type="NCBI Taxonomy" id="1235557"/>
    <lineage>
        <taxon>Bacteria</taxon>
        <taxon>Pseudomonadati</taxon>
        <taxon>Pseudomonadota</taxon>
        <taxon>Gammaproteobacteria</taxon>
        <taxon>Alteromonadales</taxon>
        <taxon>Alteromonadaceae</taxon>
        <taxon>Paraglaciecola</taxon>
    </lineage>
</organism>
<accession>A0ABU3SYM1</accession>
<dbReference type="EMBL" id="JAWDIO010000002">
    <property type="protein sequence ID" value="MDU0355096.1"/>
    <property type="molecule type" value="Genomic_DNA"/>
</dbReference>
<dbReference type="PROSITE" id="PS51257">
    <property type="entry name" value="PROKAR_LIPOPROTEIN"/>
    <property type="match status" value="1"/>
</dbReference>
<name>A0ABU3SYM1_9ALTE</name>
<gene>
    <name evidence="1" type="ORF">RS130_15380</name>
</gene>
<keyword evidence="2" id="KW-1185">Reference proteome</keyword>
<evidence type="ECO:0000313" key="2">
    <source>
        <dbReference type="Proteomes" id="UP001247805"/>
    </source>
</evidence>
<evidence type="ECO:0000313" key="1">
    <source>
        <dbReference type="EMBL" id="MDU0355096.1"/>
    </source>
</evidence>
<comment type="caution">
    <text evidence="1">The sequence shown here is derived from an EMBL/GenBank/DDBJ whole genome shotgun (WGS) entry which is preliminary data.</text>
</comment>
<sequence>MGKTAVIIDSSKTIGSYHHHLSQLFLGACSEPNMKWQLVVQIVDSEQNIQSYFFNFETHY</sequence>
<dbReference type="RefSeq" id="WP_316026651.1">
    <property type="nucleotide sequence ID" value="NZ_JAWDIO010000002.1"/>
</dbReference>
<dbReference type="Proteomes" id="UP001247805">
    <property type="component" value="Unassembled WGS sequence"/>
</dbReference>
<proteinExistence type="predicted"/>